<feature type="domain" description="Phosphatidic acid phosphatase type 2/haloperoxidase" evidence="8">
    <location>
        <begin position="59"/>
        <end position="171"/>
    </location>
</feature>
<dbReference type="AlphaFoldDB" id="A0A2N5GQS5"/>
<evidence type="ECO:0000256" key="7">
    <source>
        <dbReference type="SAM" id="Phobius"/>
    </source>
</evidence>
<evidence type="ECO:0000313" key="10">
    <source>
        <dbReference type="EMBL" id="PLR94768.1"/>
    </source>
</evidence>
<keyword evidence="2" id="KW-1003">Cell membrane</keyword>
<dbReference type="Pfam" id="PF01569">
    <property type="entry name" value="PAP2"/>
    <property type="match status" value="1"/>
</dbReference>
<feature type="transmembrane region" description="Helical" evidence="7">
    <location>
        <begin position="115"/>
        <end position="148"/>
    </location>
</feature>
<dbReference type="PANTHER" id="PTHR14969:SF62">
    <property type="entry name" value="DECAPRENYLPHOSPHORYL-5-PHOSPHORIBOSE PHOSPHATASE RV3807C-RELATED"/>
    <property type="match status" value="1"/>
</dbReference>
<reference evidence="9 11" key="1">
    <citation type="submission" date="2017-11" db="EMBL/GenBank/DDBJ databases">
        <title>Comparitive Functional Genomics of Dry Heat Resistant strains isolated from the Viking Spacecraft.</title>
        <authorList>
            <person name="Seuylemezian A."/>
            <person name="Cooper K."/>
            <person name="Vaishampayan P."/>
        </authorList>
    </citation>
    <scope>NUCLEOTIDE SEQUENCE [LARGE SCALE GENOMIC DNA]</scope>
    <source>
        <strain evidence="9 11">M4.6</strain>
    </source>
</reference>
<dbReference type="Gene3D" id="1.20.144.10">
    <property type="entry name" value="Phosphatidic acid phosphatase type 2/haloperoxidase"/>
    <property type="match status" value="1"/>
</dbReference>
<keyword evidence="4" id="KW-0378">Hydrolase</keyword>
<dbReference type="Proteomes" id="UP000235114">
    <property type="component" value="Unassembled WGS sequence"/>
</dbReference>
<comment type="subcellular location">
    <subcellularLocation>
        <location evidence="1">Cell membrane</location>
        <topology evidence="1">Multi-pass membrane protein</topology>
    </subcellularLocation>
</comment>
<keyword evidence="5 7" id="KW-1133">Transmembrane helix</keyword>
<dbReference type="SMART" id="SM00014">
    <property type="entry name" value="acidPPc"/>
    <property type="match status" value="1"/>
</dbReference>
<comment type="caution">
    <text evidence="9">The sequence shown here is derived from an EMBL/GenBank/DDBJ whole genome shotgun (WGS) entry which is preliminary data.</text>
</comment>
<proteinExistence type="predicted"/>
<keyword evidence="3 7" id="KW-0812">Transmembrane</keyword>
<dbReference type="EMBL" id="PGVA01000005">
    <property type="protein sequence ID" value="PLR85571.1"/>
    <property type="molecule type" value="Genomic_DNA"/>
</dbReference>
<dbReference type="EMBL" id="PGVD01000046">
    <property type="protein sequence ID" value="PLR94768.1"/>
    <property type="molecule type" value="Genomic_DNA"/>
</dbReference>
<feature type="transmembrane region" description="Helical" evidence="7">
    <location>
        <begin position="160"/>
        <end position="180"/>
    </location>
</feature>
<dbReference type="SUPFAM" id="SSF48317">
    <property type="entry name" value="Acid phosphatase/Vanadium-dependent haloperoxidase"/>
    <property type="match status" value="1"/>
</dbReference>
<protein>
    <submittedName>
        <fullName evidence="9">Phosphatase PAP2 family protein</fullName>
    </submittedName>
</protein>
<evidence type="ECO:0000256" key="2">
    <source>
        <dbReference type="ARBA" id="ARBA00022475"/>
    </source>
</evidence>
<organism evidence="9 11">
    <name type="scientific">Bacillus canaveralius</name>
    <dbReference type="NCBI Taxonomy" id="1403243"/>
    <lineage>
        <taxon>Bacteria</taxon>
        <taxon>Bacillati</taxon>
        <taxon>Bacillota</taxon>
        <taxon>Bacilli</taxon>
        <taxon>Bacillales</taxon>
        <taxon>Bacillaceae</taxon>
        <taxon>Bacillus</taxon>
    </lineage>
</organism>
<name>A0A2N5GQS5_9BACI</name>
<feature type="transmembrane region" description="Helical" evidence="7">
    <location>
        <begin position="30"/>
        <end position="54"/>
    </location>
</feature>
<keyword evidence="12" id="KW-1185">Reference proteome</keyword>
<dbReference type="InterPro" id="IPR036938">
    <property type="entry name" value="PAP2/HPO_sf"/>
</dbReference>
<evidence type="ECO:0000256" key="5">
    <source>
        <dbReference type="ARBA" id="ARBA00022989"/>
    </source>
</evidence>
<sequence>MMSLLRACYDFECRIFQEVNRYFDNKYLNLFFRTITQIGGAAFTIGTVLIMIIFSTSQTRITAIASALALLFSHIPVSIVKKLYPRKRPYLMLEKTKFPANPLEDHSFPSGHTTAIFSVIMPFVIHIPILAFALIPLGLCVGISRIYLGLHYPSDVISGMILGSSVAGFCYDLSGIYGGWTI</sequence>
<gene>
    <name evidence="9" type="ORF">CU635_03715</name>
    <name evidence="10" type="ORF">CVD25_16330</name>
</gene>
<evidence type="ECO:0000256" key="1">
    <source>
        <dbReference type="ARBA" id="ARBA00004651"/>
    </source>
</evidence>
<dbReference type="InterPro" id="IPR000326">
    <property type="entry name" value="PAP2/HPO"/>
</dbReference>
<keyword evidence="6 7" id="KW-0472">Membrane</keyword>
<evidence type="ECO:0000313" key="12">
    <source>
        <dbReference type="Proteomes" id="UP000235114"/>
    </source>
</evidence>
<evidence type="ECO:0000313" key="9">
    <source>
        <dbReference type="EMBL" id="PLR85571.1"/>
    </source>
</evidence>
<reference evidence="10 12" key="2">
    <citation type="submission" date="2017-12" db="EMBL/GenBank/DDBJ databases">
        <title>Comparative Functional Genomics of Dry Heat Resistant strains isolated from the Viking Spacecraft.</title>
        <authorList>
            <person name="Seuylemezian A."/>
            <person name="Cooper K."/>
            <person name="Vaishampayan P."/>
        </authorList>
    </citation>
    <scope>NUCLEOTIDE SEQUENCE [LARGE SCALE GENOMIC DNA]</scope>
    <source>
        <strain evidence="10 12">ATCC 29669</strain>
    </source>
</reference>
<evidence type="ECO:0000313" key="11">
    <source>
        <dbReference type="Proteomes" id="UP000234951"/>
    </source>
</evidence>
<dbReference type="GO" id="GO:0005886">
    <property type="term" value="C:plasma membrane"/>
    <property type="evidence" value="ECO:0007669"/>
    <property type="project" value="UniProtKB-SubCell"/>
</dbReference>
<dbReference type="GO" id="GO:0016787">
    <property type="term" value="F:hydrolase activity"/>
    <property type="evidence" value="ECO:0007669"/>
    <property type="project" value="UniProtKB-KW"/>
</dbReference>
<accession>A0A2N5GQS5</accession>
<dbReference type="OrthoDB" id="9789113at2"/>
<evidence type="ECO:0000259" key="8">
    <source>
        <dbReference type="SMART" id="SM00014"/>
    </source>
</evidence>
<dbReference type="PANTHER" id="PTHR14969">
    <property type="entry name" value="SPHINGOSINE-1-PHOSPHATE PHOSPHOHYDROLASE"/>
    <property type="match status" value="1"/>
</dbReference>
<dbReference type="Proteomes" id="UP000234951">
    <property type="component" value="Unassembled WGS sequence"/>
</dbReference>
<evidence type="ECO:0000256" key="4">
    <source>
        <dbReference type="ARBA" id="ARBA00022801"/>
    </source>
</evidence>
<evidence type="ECO:0000256" key="6">
    <source>
        <dbReference type="ARBA" id="ARBA00023136"/>
    </source>
</evidence>
<feature type="transmembrane region" description="Helical" evidence="7">
    <location>
        <begin position="61"/>
        <end position="80"/>
    </location>
</feature>
<evidence type="ECO:0000256" key="3">
    <source>
        <dbReference type="ARBA" id="ARBA00022692"/>
    </source>
</evidence>